<dbReference type="PANTHER" id="PTHR43765:SF2">
    <property type="entry name" value="2-DEHYDROPANTOATE 2-REDUCTASE"/>
    <property type="match status" value="1"/>
</dbReference>
<dbReference type="InterPro" id="IPR013328">
    <property type="entry name" value="6PGD_dom2"/>
</dbReference>
<comment type="caution">
    <text evidence="6">The sequence shown here is derived from an EMBL/GenBank/DDBJ whole genome shotgun (WGS) entry which is preliminary data.</text>
</comment>
<protein>
    <recommendedName>
        <fullName evidence="8">2-dehydropantoate 2-reductase</fullName>
    </recommendedName>
</protein>
<keyword evidence="3" id="KW-0560">Oxidoreductase</keyword>
<evidence type="ECO:0000256" key="3">
    <source>
        <dbReference type="ARBA" id="ARBA00023002"/>
    </source>
</evidence>
<dbReference type="GO" id="GO:0050661">
    <property type="term" value="F:NADP binding"/>
    <property type="evidence" value="ECO:0007669"/>
    <property type="project" value="TreeGrafter"/>
</dbReference>
<proteinExistence type="inferred from homology"/>
<feature type="domain" description="Ketopantoate reductase C-terminal" evidence="5">
    <location>
        <begin position="289"/>
        <end position="415"/>
    </location>
</feature>
<dbReference type="InterPro" id="IPR036291">
    <property type="entry name" value="NAD(P)-bd_dom_sf"/>
</dbReference>
<sequence length="427" mass="47889">MALVHPRIHILGTGGIGSLFAYHFHKHGIPWTALLRRPPNTKEGHPSLSYMDCTALDKRSAEPKHIERIAWEPTFPLIDQEVFSNDLVYQKKMQQPIHQLLVATKAYQTVDALSRIKHRLRPWSTIVLMQNGMGIKDEVCRAMGWHSARDRPNFVQGIISHGARRTDSTVVHTGQGTVWISACIDTIAQSSSDILRPKRNHIFDERHQTPNNPYPTLRPLSSSLRSVQYPSDWNPAFVSPFVTPSVPSYLPLSDDKEIARLRTKSLHETLANFCRLSTDLSLRLVVPADLLARQLQKLVVNSCLNPIGTLLQVPNGELQTPKASAVVKALLAEAHGIIIQSEEYQLLPPEQQATLTLDKLTDTTFQIIRDTQSNYNSTLQDYRNGSPQSELDYMNGTLIKMAQQSGASAELNTKVRDQVGTMFSSPR</sequence>
<dbReference type="PANTHER" id="PTHR43765">
    <property type="entry name" value="2-DEHYDROPANTOATE 2-REDUCTASE-RELATED"/>
    <property type="match status" value="1"/>
</dbReference>
<feature type="domain" description="Ketopantoate reductase N-terminal" evidence="4">
    <location>
        <begin position="8"/>
        <end position="182"/>
    </location>
</feature>
<evidence type="ECO:0000256" key="2">
    <source>
        <dbReference type="ARBA" id="ARBA00022857"/>
    </source>
</evidence>
<organism evidence="6 7">
    <name type="scientific">Actinomortierella ambigua</name>
    <dbReference type="NCBI Taxonomy" id="1343610"/>
    <lineage>
        <taxon>Eukaryota</taxon>
        <taxon>Fungi</taxon>
        <taxon>Fungi incertae sedis</taxon>
        <taxon>Mucoromycota</taxon>
        <taxon>Mortierellomycotina</taxon>
        <taxon>Mortierellomycetes</taxon>
        <taxon>Mortierellales</taxon>
        <taxon>Mortierellaceae</taxon>
        <taxon>Actinomortierella</taxon>
    </lineage>
</organism>
<keyword evidence="2" id="KW-0521">NADP</keyword>
<accession>A0A9P6Q9B5</accession>
<keyword evidence="7" id="KW-1185">Reference proteome</keyword>
<dbReference type="SUPFAM" id="SSF51735">
    <property type="entry name" value="NAD(P)-binding Rossmann-fold domains"/>
    <property type="match status" value="1"/>
</dbReference>
<comment type="similarity">
    <text evidence="1">Belongs to the ketopantoate reductase family.</text>
</comment>
<evidence type="ECO:0000259" key="5">
    <source>
        <dbReference type="Pfam" id="PF08546"/>
    </source>
</evidence>
<dbReference type="Pfam" id="PF02558">
    <property type="entry name" value="ApbA"/>
    <property type="match status" value="1"/>
</dbReference>
<evidence type="ECO:0000313" key="7">
    <source>
        <dbReference type="Proteomes" id="UP000807716"/>
    </source>
</evidence>
<dbReference type="Pfam" id="PF08546">
    <property type="entry name" value="ApbA_C"/>
    <property type="match status" value="1"/>
</dbReference>
<evidence type="ECO:0000259" key="4">
    <source>
        <dbReference type="Pfam" id="PF02558"/>
    </source>
</evidence>
<dbReference type="InterPro" id="IPR008927">
    <property type="entry name" value="6-PGluconate_DH-like_C_sf"/>
</dbReference>
<dbReference type="InterPro" id="IPR013332">
    <property type="entry name" value="KPR_N"/>
</dbReference>
<dbReference type="Gene3D" id="1.10.1040.10">
    <property type="entry name" value="N-(1-d-carboxylethyl)-l-norvaline Dehydrogenase, domain 2"/>
    <property type="match status" value="1"/>
</dbReference>
<evidence type="ECO:0008006" key="8">
    <source>
        <dbReference type="Google" id="ProtNLM"/>
    </source>
</evidence>
<reference evidence="6" key="1">
    <citation type="journal article" date="2020" name="Fungal Divers.">
        <title>Resolving the Mortierellaceae phylogeny through synthesis of multi-gene phylogenetics and phylogenomics.</title>
        <authorList>
            <person name="Vandepol N."/>
            <person name="Liber J."/>
            <person name="Desiro A."/>
            <person name="Na H."/>
            <person name="Kennedy M."/>
            <person name="Barry K."/>
            <person name="Grigoriev I.V."/>
            <person name="Miller A.N."/>
            <person name="O'Donnell K."/>
            <person name="Stajich J.E."/>
            <person name="Bonito G."/>
        </authorList>
    </citation>
    <scope>NUCLEOTIDE SEQUENCE</scope>
    <source>
        <strain evidence="6">BC1065</strain>
    </source>
</reference>
<dbReference type="Proteomes" id="UP000807716">
    <property type="component" value="Unassembled WGS sequence"/>
</dbReference>
<dbReference type="GO" id="GO:0008677">
    <property type="term" value="F:2-dehydropantoate 2-reductase activity"/>
    <property type="evidence" value="ECO:0007669"/>
    <property type="project" value="TreeGrafter"/>
</dbReference>
<dbReference type="InterPro" id="IPR013752">
    <property type="entry name" value="KPA_reductase"/>
</dbReference>
<dbReference type="AlphaFoldDB" id="A0A9P6Q9B5"/>
<name>A0A9P6Q9B5_9FUNG</name>
<dbReference type="Gene3D" id="3.40.50.720">
    <property type="entry name" value="NAD(P)-binding Rossmann-like Domain"/>
    <property type="match status" value="1"/>
</dbReference>
<gene>
    <name evidence="6" type="ORF">DFQ27_002825</name>
</gene>
<evidence type="ECO:0000313" key="6">
    <source>
        <dbReference type="EMBL" id="KAG0261668.1"/>
    </source>
</evidence>
<dbReference type="InterPro" id="IPR050838">
    <property type="entry name" value="Ketopantoate_reductase"/>
</dbReference>
<dbReference type="EMBL" id="JAAAJB010000209">
    <property type="protein sequence ID" value="KAG0261668.1"/>
    <property type="molecule type" value="Genomic_DNA"/>
</dbReference>
<dbReference type="OrthoDB" id="73846at2759"/>
<dbReference type="SUPFAM" id="SSF48179">
    <property type="entry name" value="6-phosphogluconate dehydrogenase C-terminal domain-like"/>
    <property type="match status" value="1"/>
</dbReference>
<dbReference type="GO" id="GO:0005739">
    <property type="term" value="C:mitochondrion"/>
    <property type="evidence" value="ECO:0007669"/>
    <property type="project" value="TreeGrafter"/>
</dbReference>
<evidence type="ECO:0000256" key="1">
    <source>
        <dbReference type="ARBA" id="ARBA00007870"/>
    </source>
</evidence>